<name>A0A2A4T069_9DELT</name>
<accession>A0A2A4T069</accession>
<sequence length="111" mass="12557">MHFRLFLFSLLILLSSPLLFGKVVAAESIELTGKLSFLEDQGHKLKFEQVIQPNLSSLFQPSLTTHLNFGDSNQPYWLKLEPNLGDSEEGTYILEIQYGKIGIRNPSLTHP</sequence>
<reference evidence="3" key="1">
    <citation type="submission" date="2017-08" db="EMBL/GenBank/DDBJ databases">
        <title>A dynamic microbial community with high functional redundancy inhabits the cold, oxic subseafloor aquifer.</title>
        <authorList>
            <person name="Tully B.J."/>
            <person name="Wheat C.G."/>
            <person name="Glazer B.T."/>
            <person name="Huber J.A."/>
        </authorList>
    </citation>
    <scope>NUCLEOTIDE SEQUENCE [LARGE SCALE GENOMIC DNA]</scope>
</reference>
<dbReference type="Gene3D" id="2.60.40.2380">
    <property type="match status" value="1"/>
</dbReference>
<proteinExistence type="predicted"/>
<protein>
    <recommendedName>
        <fullName evidence="1">7TM-DISM receptor extracellular domain-containing protein</fullName>
    </recommendedName>
</protein>
<gene>
    <name evidence="2" type="ORF">COB67_09775</name>
</gene>
<dbReference type="InterPro" id="IPR011622">
    <property type="entry name" value="7TMR_DISM_rcpt_extracell_dom2"/>
</dbReference>
<evidence type="ECO:0000313" key="2">
    <source>
        <dbReference type="EMBL" id="PCI26794.1"/>
    </source>
</evidence>
<organism evidence="2 3">
    <name type="scientific">SAR324 cluster bacterium</name>
    <dbReference type="NCBI Taxonomy" id="2024889"/>
    <lineage>
        <taxon>Bacteria</taxon>
        <taxon>Deltaproteobacteria</taxon>
        <taxon>SAR324 cluster</taxon>
    </lineage>
</organism>
<dbReference type="AlphaFoldDB" id="A0A2A4T069"/>
<feature type="domain" description="7TM-DISM receptor extracellular" evidence="1">
    <location>
        <begin position="33"/>
        <end position="99"/>
    </location>
</feature>
<dbReference type="Proteomes" id="UP000218113">
    <property type="component" value="Unassembled WGS sequence"/>
</dbReference>
<dbReference type="Pfam" id="PF07696">
    <property type="entry name" value="7TMR-DISMED2"/>
    <property type="match status" value="1"/>
</dbReference>
<feature type="non-terminal residue" evidence="2">
    <location>
        <position position="111"/>
    </location>
</feature>
<evidence type="ECO:0000313" key="3">
    <source>
        <dbReference type="Proteomes" id="UP000218113"/>
    </source>
</evidence>
<comment type="caution">
    <text evidence="2">The sequence shown here is derived from an EMBL/GenBank/DDBJ whole genome shotgun (WGS) entry which is preliminary data.</text>
</comment>
<dbReference type="EMBL" id="NVSR01000084">
    <property type="protein sequence ID" value="PCI26794.1"/>
    <property type="molecule type" value="Genomic_DNA"/>
</dbReference>
<evidence type="ECO:0000259" key="1">
    <source>
        <dbReference type="Pfam" id="PF07696"/>
    </source>
</evidence>